<dbReference type="Proteomes" id="UP000503640">
    <property type="component" value="Unassembled WGS sequence"/>
</dbReference>
<keyword evidence="14" id="KW-1185">Reference proteome</keyword>
<dbReference type="RefSeq" id="WP_176066958.1">
    <property type="nucleotide sequence ID" value="NZ_BJTG01000007.1"/>
</dbReference>
<keyword evidence="3" id="KW-0813">Transport</keyword>
<evidence type="ECO:0000256" key="1">
    <source>
        <dbReference type="ARBA" id="ARBA00004141"/>
    </source>
</evidence>
<dbReference type="Pfam" id="PF01545">
    <property type="entry name" value="Cation_efflux"/>
    <property type="match status" value="1"/>
</dbReference>
<feature type="domain" description="Cation efflux protein cytoplasmic" evidence="12">
    <location>
        <begin position="235"/>
        <end position="312"/>
    </location>
</feature>
<dbReference type="InterPro" id="IPR027469">
    <property type="entry name" value="Cation_efflux_TMD_sf"/>
</dbReference>
<comment type="caution">
    <text evidence="13">The sequence shown here is derived from an EMBL/GenBank/DDBJ whole genome shotgun (WGS) entry which is preliminary data.</text>
</comment>
<keyword evidence="6 10" id="KW-1133">Transmembrane helix</keyword>
<evidence type="ECO:0000256" key="4">
    <source>
        <dbReference type="ARBA" id="ARBA00022692"/>
    </source>
</evidence>
<evidence type="ECO:0000256" key="3">
    <source>
        <dbReference type="ARBA" id="ARBA00022448"/>
    </source>
</evidence>
<evidence type="ECO:0000259" key="12">
    <source>
        <dbReference type="Pfam" id="PF16916"/>
    </source>
</evidence>
<feature type="transmembrane region" description="Helical" evidence="10">
    <location>
        <begin position="174"/>
        <end position="196"/>
    </location>
</feature>
<keyword evidence="5" id="KW-0864">Zinc transport</keyword>
<feature type="compositionally biased region" description="Basic and acidic residues" evidence="9">
    <location>
        <begin position="1"/>
        <end position="17"/>
    </location>
</feature>
<feature type="transmembrane region" description="Helical" evidence="10">
    <location>
        <begin position="138"/>
        <end position="162"/>
    </location>
</feature>
<feature type="domain" description="Cation efflux protein transmembrane" evidence="11">
    <location>
        <begin position="41"/>
        <end position="231"/>
    </location>
</feature>
<keyword evidence="4 10" id="KW-0812">Transmembrane</keyword>
<dbReference type="InterPro" id="IPR036837">
    <property type="entry name" value="Cation_efflux_CTD_sf"/>
</dbReference>
<dbReference type="PANTHER" id="PTHR11562">
    <property type="entry name" value="CATION EFFLUX PROTEIN/ ZINC TRANSPORTER"/>
    <property type="match status" value="1"/>
</dbReference>
<feature type="transmembrane region" description="Helical" evidence="10">
    <location>
        <begin position="107"/>
        <end position="126"/>
    </location>
</feature>
<dbReference type="AlphaFoldDB" id="A0A7I9VPX0"/>
<dbReference type="InterPro" id="IPR058533">
    <property type="entry name" value="Cation_efflux_TM"/>
</dbReference>
<sequence>MAEASHHHAAHGHDHAHVAHAHAHHHAAHGPSEAGSARRLAVSLGVASVIMAAEALGGWLSGSLALISDAGHMLTDVAALALALLAVQFGARPADQKRTFGFRRLEVLAAQINVATLLGLTAWIGWEALDRLRHPHPPIGFALMAGTATVGVLGNSVILVWLRGDHNLNTRSAFLHVLGDAVASLAVLVGAGAMWLRPDLAWIDPVLSLAIALLILWGAVRLVVEISDILMEAVPRHLDVEEITEVMSTAEEGVVAVHDLHVWTISSGLYALSAHLVIHVDAVGRNDAILTSVKAVLRRRFGIDHTTLQIESVDYAHVDDVHQH</sequence>
<dbReference type="EMBL" id="BJTG01000007">
    <property type="protein sequence ID" value="GEJ58435.1"/>
    <property type="molecule type" value="Genomic_DNA"/>
</dbReference>
<dbReference type="Pfam" id="PF16916">
    <property type="entry name" value="ZT_dimer"/>
    <property type="match status" value="1"/>
</dbReference>
<evidence type="ECO:0000256" key="8">
    <source>
        <dbReference type="ARBA" id="ARBA00023136"/>
    </source>
</evidence>
<organism evidence="13 14">
    <name type="scientific">Anaeromyxobacter diazotrophicus</name>
    <dbReference type="NCBI Taxonomy" id="2590199"/>
    <lineage>
        <taxon>Bacteria</taxon>
        <taxon>Pseudomonadati</taxon>
        <taxon>Myxococcota</taxon>
        <taxon>Myxococcia</taxon>
        <taxon>Myxococcales</taxon>
        <taxon>Cystobacterineae</taxon>
        <taxon>Anaeromyxobacteraceae</taxon>
        <taxon>Anaeromyxobacter</taxon>
    </lineage>
</organism>
<feature type="transmembrane region" description="Helical" evidence="10">
    <location>
        <begin position="202"/>
        <end position="224"/>
    </location>
</feature>
<dbReference type="GO" id="GO:0005385">
    <property type="term" value="F:zinc ion transmembrane transporter activity"/>
    <property type="evidence" value="ECO:0007669"/>
    <property type="project" value="TreeGrafter"/>
</dbReference>
<dbReference type="InterPro" id="IPR002524">
    <property type="entry name" value="Cation_efflux"/>
</dbReference>
<keyword evidence="8 10" id="KW-0472">Membrane</keyword>
<evidence type="ECO:0000313" key="13">
    <source>
        <dbReference type="EMBL" id="GEJ58435.1"/>
    </source>
</evidence>
<dbReference type="Gene3D" id="1.20.1510.10">
    <property type="entry name" value="Cation efflux protein transmembrane domain"/>
    <property type="match status" value="1"/>
</dbReference>
<feature type="transmembrane region" description="Helical" evidence="10">
    <location>
        <begin position="40"/>
        <end position="60"/>
    </location>
</feature>
<comment type="subcellular location">
    <subcellularLocation>
        <location evidence="1">Membrane</location>
        <topology evidence="1">Multi-pass membrane protein</topology>
    </subcellularLocation>
</comment>
<dbReference type="SUPFAM" id="SSF161111">
    <property type="entry name" value="Cation efflux protein transmembrane domain-like"/>
    <property type="match status" value="1"/>
</dbReference>
<evidence type="ECO:0000256" key="5">
    <source>
        <dbReference type="ARBA" id="ARBA00022906"/>
    </source>
</evidence>
<feature type="compositionally biased region" description="Basic residues" evidence="9">
    <location>
        <begin position="18"/>
        <end position="28"/>
    </location>
</feature>
<evidence type="ECO:0000256" key="2">
    <source>
        <dbReference type="ARBA" id="ARBA00008873"/>
    </source>
</evidence>
<dbReference type="PANTHER" id="PTHR11562:SF17">
    <property type="entry name" value="RE54080P-RELATED"/>
    <property type="match status" value="1"/>
</dbReference>
<dbReference type="InterPro" id="IPR050681">
    <property type="entry name" value="CDF/SLC30A"/>
</dbReference>
<dbReference type="InterPro" id="IPR027470">
    <property type="entry name" value="Cation_efflux_CTD"/>
</dbReference>
<evidence type="ECO:0000256" key="9">
    <source>
        <dbReference type="SAM" id="MobiDB-lite"/>
    </source>
</evidence>
<evidence type="ECO:0000259" key="11">
    <source>
        <dbReference type="Pfam" id="PF01545"/>
    </source>
</evidence>
<dbReference type="SUPFAM" id="SSF160240">
    <property type="entry name" value="Cation efflux protein cytoplasmic domain-like"/>
    <property type="match status" value="1"/>
</dbReference>
<evidence type="ECO:0000256" key="6">
    <source>
        <dbReference type="ARBA" id="ARBA00022989"/>
    </source>
</evidence>
<accession>A0A7I9VPX0</accession>
<dbReference type="GO" id="GO:0005886">
    <property type="term" value="C:plasma membrane"/>
    <property type="evidence" value="ECO:0007669"/>
    <property type="project" value="TreeGrafter"/>
</dbReference>
<dbReference type="NCBIfam" id="TIGR01297">
    <property type="entry name" value="CDF"/>
    <property type="match status" value="1"/>
</dbReference>
<evidence type="ECO:0000313" key="14">
    <source>
        <dbReference type="Proteomes" id="UP000503640"/>
    </source>
</evidence>
<reference evidence="14" key="1">
    <citation type="journal article" date="2020" name="Appl. Environ. Microbiol.">
        <title>Diazotrophic Anaeromyxobacter Isolates from Soils.</title>
        <authorList>
            <person name="Masuda Y."/>
            <person name="Yamanaka H."/>
            <person name="Xu Z.X."/>
            <person name="Shiratori Y."/>
            <person name="Aono T."/>
            <person name="Amachi S."/>
            <person name="Senoo K."/>
            <person name="Itoh H."/>
        </authorList>
    </citation>
    <scope>NUCLEOTIDE SEQUENCE [LARGE SCALE GENOMIC DNA]</scope>
    <source>
        <strain evidence="14">R267</strain>
    </source>
</reference>
<protein>
    <submittedName>
        <fullName evidence="13">Cobalt transporter</fullName>
    </submittedName>
</protein>
<gene>
    <name evidence="13" type="ORF">AMYX_31760</name>
</gene>
<feature type="transmembrane region" description="Helical" evidence="10">
    <location>
        <begin position="66"/>
        <end position="87"/>
    </location>
</feature>
<comment type="similarity">
    <text evidence="2">Belongs to the cation diffusion facilitator (CDF) transporter (TC 2.A.4) family. SLC30A subfamily.</text>
</comment>
<keyword evidence="7" id="KW-0406">Ion transport</keyword>
<evidence type="ECO:0000256" key="7">
    <source>
        <dbReference type="ARBA" id="ARBA00023065"/>
    </source>
</evidence>
<keyword evidence="5" id="KW-0862">Zinc</keyword>
<proteinExistence type="inferred from homology"/>
<evidence type="ECO:0000256" key="10">
    <source>
        <dbReference type="SAM" id="Phobius"/>
    </source>
</evidence>
<name>A0A7I9VPX0_9BACT</name>
<feature type="region of interest" description="Disordered" evidence="9">
    <location>
        <begin position="1"/>
        <end position="32"/>
    </location>
</feature>